<name>A0A916JJX7_9BACT</name>
<dbReference type="CDD" id="cd15482">
    <property type="entry name" value="Sialidase_non-viral"/>
    <property type="match status" value="1"/>
</dbReference>
<dbReference type="Pfam" id="PF13088">
    <property type="entry name" value="BNR_2"/>
    <property type="match status" value="1"/>
</dbReference>
<evidence type="ECO:0000313" key="3">
    <source>
        <dbReference type="EMBL" id="CAG5018566.1"/>
    </source>
</evidence>
<feature type="signal peptide" evidence="1">
    <location>
        <begin position="1"/>
        <end position="23"/>
    </location>
</feature>
<protein>
    <recommendedName>
        <fullName evidence="2">Sialidase domain-containing protein</fullName>
    </recommendedName>
</protein>
<feature type="chain" id="PRO_5037823714" description="Sialidase domain-containing protein" evidence="1">
    <location>
        <begin position="24"/>
        <end position="373"/>
    </location>
</feature>
<dbReference type="AlphaFoldDB" id="A0A916JJX7"/>
<dbReference type="Gene3D" id="2.120.10.10">
    <property type="match status" value="1"/>
</dbReference>
<dbReference type="PANTHER" id="PTHR43752">
    <property type="entry name" value="BNR/ASP-BOX REPEAT FAMILY PROTEIN"/>
    <property type="match status" value="1"/>
</dbReference>
<dbReference type="InterPro" id="IPR036278">
    <property type="entry name" value="Sialidase_sf"/>
</dbReference>
<evidence type="ECO:0000256" key="1">
    <source>
        <dbReference type="SAM" id="SignalP"/>
    </source>
</evidence>
<sequence length="373" mass="42053">MKKTNVLFRYVFSLLAVFFCCRAEQAFSQKNQSQVLALQLAPGDNNPRNSEGDFITLKDGRILFVYSHYTGKSTSDHAPAYLAGRFSKDGGKTWTQEDQLIVEREGDMNVMSVSLLRLQNGKIALFYLKKNSETDCIPLMRISSDEAKTWSAPTSCITDRKGYFVLNNNRVIQLKSGRLLMAVAMHRSLDGKWQAKATLFSYFSDDNGVTWKSGEAVPNTSDIITQEPGVVELKDGRIMMFIRTDSGFQQLSYSKDQGQTWSHIEPSTIHSPVSPASMTRIPSTGDLLLVWNNNKVKEAAWHGGVRTPLTIAISRDEGKTWENLKNIETDPKGWYCYTAIHFTKKEVLLGYCAGTTQLATVNITRLNKKWLYK</sequence>
<organism evidence="3 4">
    <name type="scientific">Dyadobacter helix</name>
    <dbReference type="NCBI Taxonomy" id="2822344"/>
    <lineage>
        <taxon>Bacteria</taxon>
        <taxon>Pseudomonadati</taxon>
        <taxon>Bacteroidota</taxon>
        <taxon>Cytophagia</taxon>
        <taxon>Cytophagales</taxon>
        <taxon>Spirosomataceae</taxon>
        <taxon>Dyadobacter</taxon>
    </lineage>
</organism>
<evidence type="ECO:0000259" key="2">
    <source>
        <dbReference type="Pfam" id="PF13088"/>
    </source>
</evidence>
<keyword evidence="1" id="KW-0732">Signal</keyword>
<comment type="caution">
    <text evidence="3">The sequence shown here is derived from an EMBL/GenBank/DDBJ whole genome shotgun (WGS) entry which is preliminary data.</text>
</comment>
<dbReference type="InterPro" id="IPR011040">
    <property type="entry name" value="Sialidase"/>
</dbReference>
<keyword evidence="4" id="KW-1185">Reference proteome</keyword>
<reference evidence="3" key="1">
    <citation type="submission" date="2021-04" db="EMBL/GenBank/DDBJ databases">
        <authorList>
            <person name="Rodrigo-Torres L."/>
            <person name="Arahal R. D."/>
            <person name="Lucena T."/>
        </authorList>
    </citation>
    <scope>NUCLEOTIDE SEQUENCE</scope>
    <source>
        <strain evidence="3">CECT 9275</strain>
    </source>
</reference>
<dbReference type="RefSeq" id="WP_215242332.1">
    <property type="nucleotide sequence ID" value="NZ_CAJRAF010000004.1"/>
</dbReference>
<accession>A0A916JJX7</accession>
<proteinExistence type="predicted"/>
<evidence type="ECO:0000313" key="4">
    <source>
        <dbReference type="Proteomes" id="UP000680038"/>
    </source>
</evidence>
<dbReference type="Proteomes" id="UP000680038">
    <property type="component" value="Unassembled WGS sequence"/>
</dbReference>
<dbReference type="PANTHER" id="PTHR43752:SF2">
    <property type="entry name" value="BNR_ASP-BOX REPEAT FAMILY PROTEIN"/>
    <property type="match status" value="1"/>
</dbReference>
<feature type="domain" description="Sialidase" evidence="2">
    <location>
        <begin position="87"/>
        <end position="341"/>
    </location>
</feature>
<gene>
    <name evidence="3" type="ORF">DYBT9275_06027</name>
</gene>
<dbReference type="SUPFAM" id="SSF50939">
    <property type="entry name" value="Sialidases"/>
    <property type="match status" value="1"/>
</dbReference>
<dbReference type="EMBL" id="CAJRAF010000004">
    <property type="protein sequence ID" value="CAG5018566.1"/>
    <property type="molecule type" value="Genomic_DNA"/>
</dbReference>